<sequence>MAQVTKFTCGGFTVRICFSHLVFDEQGAARFSRQRSGGRGRGAAAGEVEFGWPLHPRRHHQHSSPIPILISPADEQAHPSRLLQLNGDTPCSHVGQPLLHGVLPARAACTSRPRCLRPRHVELLTVPPHPQSVGLLPVRRVIADLELVIGHAERDEESDAEENGAGDDEVPDGDEQRAAELLAKLAMPLP</sequence>
<name>A0A0D3G6Q1_9ORYZ</name>
<dbReference type="PaxDb" id="65489-OBART05G13640.1"/>
<dbReference type="AlphaFoldDB" id="A0A0D3G6Q1"/>
<dbReference type="Gramene" id="OBART05G13640.1">
    <property type="protein sequence ID" value="OBART05G13640.1"/>
    <property type="gene ID" value="OBART05G13640"/>
</dbReference>
<feature type="region of interest" description="Disordered" evidence="1">
    <location>
        <begin position="152"/>
        <end position="175"/>
    </location>
</feature>
<dbReference type="EnsemblPlants" id="OBART05G13640.1">
    <property type="protein sequence ID" value="OBART05G13640.1"/>
    <property type="gene ID" value="OBART05G13640"/>
</dbReference>
<dbReference type="HOGENOM" id="CLU_1430049_0_0_1"/>
<protein>
    <submittedName>
        <fullName evidence="2">Uncharacterized protein</fullName>
    </submittedName>
</protein>
<dbReference type="Gene3D" id="3.30.559.10">
    <property type="entry name" value="Chloramphenicol acetyltransferase-like domain"/>
    <property type="match status" value="1"/>
</dbReference>
<reference evidence="2" key="1">
    <citation type="journal article" date="2009" name="Rice">
        <title>De Novo Next Generation Sequencing of Plant Genomes.</title>
        <authorList>
            <person name="Rounsley S."/>
            <person name="Marri P.R."/>
            <person name="Yu Y."/>
            <person name="He R."/>
            <person name="Sisneros N."/>
            <person name="Goicoechea J.L."/>
            <person name="Lee S.J."/>
            <person name="Angelova A."/>
            <person name="Kudrna D."/>
            <person name="Luo M."/>
            <person name="Affourtit J."/>
            <person name="Desany B."/>
            <person name="Knight J."/>
            <person name="Niazi F."/>
            <person name="Egholm M."/>
            <person name="Wing R.A."/>
        </authorList>
    </citation>
    <scope>NUCLEOTIDE SEQUENCE [LARGE SCALE GENOMIC DNA]</scope>
    <source>
        <strain evidence="2">cv. IRGC 105608</strain>
    </source>
</reference>
<feature type="compositionally biased region" description="Acidic residues" evidence="1">
    <location>
        <begin position="155"/>
        <end position="173"/>
    </location>
</feature>
<dbReference type="Proteomes" id="UP000026960">
    <property type="component" value="Chromosome 5"/>
</dbReference>
<proteinExistence type="predicted"/>
<dbReference type="InterPro" id="IPR023213">
    <property type="entry name" value="CAT-like_dom_sf"/>
</dbReference>
<keyword evidence="3" id="KW-1185">Reference proteome</keyword>
<organism evidence="2">
    <name type="scientific">Oryza barthii</name>
    <dbReference type="NCBI Taxonomy" id="65489"/>
    <lineage>
        <taxon>Eukaryota</taxon>
        <taxon>Viridiplantae</taxon>
        <taxon>Streptophyta</taxon>
        <taxon>Embryophyta</taxon>
        <taxon>Tracheophyta</taxon>
        <taxon>Spermatophyta</taxon>
        <taxon>Magnoliopsida</taxon>
        <taxon>Liliopsida</taxon>
        <taxon>Poales</taxon>
        <taxon>Poaceae</taxon>
        <taxon>BOP clade</taxon>
        <taxon>Oryzoideae</taxon>
        <taxon>Oryzeae</taxon>
        <taxon>Oryzinae</taxon>
        <taxon>Oryza</taxon>
    </lineage>
</organism>
<dbReference type="GO" id="GO:0050734">
    <property type="term" value="F:hydroxycinnamoyltransferase activity"/>
    <property type="evidence" value="ECO:0007669"/>
    <property type="project" value="UniProtKB-ARBA"/>
</dbReference>
<accession>A0A0D3G6Q1</accession>
<evidence type="ECO:0000313" key="3">
    <source>
        <dbReference type="Proteomes" id="UP000026960"/>
    </source>
</evidence>
<evidence type="ECO:0000256" key="1">
    <source>
        <dbReference type="SAM" id="MobiDB-lite"/>
    </source>
</evidence>
<evidence type="ECO:0000313" key="2">
    <source>
        <dbReference type="EnsemblPlants" id="OBART05G13640.1"/>
    </source>
</evidence>
<dbReference type="Pfam" id="PF02458">
    <property type="entry name" value="Transferase"/>
    <property type="match status" value="1"/>
</dbReference>
<reference evidence="2" key="2">
    <citation type="submission" date="2015-03" db="UniProtKB">
        <authorList>
            <consortium name="EnsemblPlants"/>
        </authorList>
    </citation>
    <scope>IDENTIFICATION</scope>
</reference>
<dbReference type="eggNOG" id="ENOG502SW95">
    <property type="taxonomic scope" value="Eukaryota"/>
</dbReference>